<feature type="compositionally biased region" description="Acidic residues" evidence="1">
    <location>
        <begin position="63"/>
        <end position="72"/>
    </location>
</feature>
<organism evidence="2 3">
    <name type="scientific">Strongylus vulgaris</name>
    <name type="common">Blood worm</name>
    <dbReference type="NCBI Taxonomy" id="40348"/>
    <lineage>
        <taxon>Eukaryota</taxon>
        <taxon>Metazoa</taxon>
        <taxon>Ecdysozoa</taxon>
        <taxon>Nematoda</taxon>
        <taxon>Chromadorea</taxon>
        <taxon>Rhabditida</taxon>
        <taxon>Rhabditina</taxon>
        <taxon>Rhabditomorpha</taxon>
        <taxon>Strongyloidea</taxon>
        <taxon>Strongylidae</taxon>
        <taxon>Strongylus</taxon>
    </lineage>
</organism>
<feature type="region of interest" description="Disordered" evidence="1">
    <location>
        <begin position="51"/>
        <end position="72"/>
    </location>
</feature>
<sequence>MTHTEERLLEERYRTYQKGRNNDECGDLLKMSMLPRCKSMASHEEEAVVITSEMKSPSTPCFTDEDGTDEEEDRQLLASYSAGFDNCLTDTAFQAEENGGMEEKRVTRSSSKVPDCCVVALRLSSNVKVYLMRQNANLI</sequence>
<dbReference type="AlphaFoldDB" id="A0A3P7LZ85"/>
<reference evidence="2 3" key="1">
    <citation type="submission" date="2018-11" db="EMBL/GenBank/DDBJ databases">
        <authorList>
            <consortium name="Pathogen Informatics"/>
        </authorList>
    </citation>
    <scope>NUCLEOTIDE SEQUENCE [LARGE SCALE GENOMIC DNA]</scope>
</reference>
<dbReference type="Proteomes" id="UP000270094">
    <property type="component" value="Unassembled WGS sequence"/>
</dbReference>
<accession>A0A3P7LZ85</accession>
<dbReference type="EMBL" id="UYYB01130091">
    <property type="protein sequence ID" value="VDM84428.1"/>
    <property type="molecule type" value="Genomic_DNA"/>
</dbReference>
<proteinExistence type="predicted"/>
<evidence type="ECO:0000313" key="2">
    <source>
        <dbReference type="EMBL" id="VDM84428.1"/>
    </source>
</evidence>
<protein>
    <submittedName>
        <fullName evidence="2">Uncharacterized protein</fullName>
    </submittedName>
</protein>
<evidence type="ECO:0000256" key="1">
    <source>
        <dbReference type="SAM" id="MobiDB-lite"/>
    </source>
</evidence>
<keyword evidence="3" id="KW-1185">Reference proteome</keyword>
<name>A0A3P7LZ85_STRVU</name>
<gene>
    <name evidence="2" type="ORF">SVUK_LOCUS19426</name>
</gene>
<evidence type="ECO:0000313" key="3">
    <source>
        <dbReference type="Proteomes" id="UP000270094"/>
    </source>
</evidence>